<feature type="domain" description="SAP" evidence="2">
    <location>
        <begin position="201"/>
        <end position="235"/>
    </location>
</feature>
<dbReference type="InterPro" id="IPR036361">
    <property type="entry name" value="SAP_dom_sf"/>
</dbReference>
<dbReference type="EMBL" id="KB007867">
    <property type="protein sequence ID" value="ELR23017.1"/>
    <property type="molecule type" value="Genomic_DNA"/>
</dbReference>
<feature type="region of interest" description="Disordered" evidence="1">
    <location>
        <begin position="148"/>
        <end position="192"/>
    </location>
</feature>
<evidence type="ECO:0000313" key="3">
    <source>
        <dbReference type="EMBL" id="ELR23017.1"/>
    </source>
</evidence>
<keyword evidence="4" id="KW-1185">Reference proteome</keyword>
<dbReference type="PROSITE" id="PS50800">
    <property type="entry name" value="SAP"/>
    <property type="match status" value="1"/>
</dbReference>
<accession>L8HCQ7</accession>
<dbReference type="SUPFAM" id="SSF68906">
    <property type="entry name" value="SAP domain"/>
    <property type="match status" value="1"/>
</dbReference>
<name>L8HCQ7_ACACF</name>
<feature type="compositionally biased region" description="Pro residues" evidence="1">
    <location>
        <begin position="58"/>
        <end position="72"/>
    </location>
</feature>
<dbReference type="SMART" id="SM00513">
    <property type="entry name" value="SAP"/>
    <property type="match status" value="1"/>
</dbReference>
<dbReference type="Gene3D" id="1.10.720.30">
    <property type="entry name" value="SAP domain"/>
    <property type="match status" value="1"/>
</dbReference>
<dbReference type="KEGG" id="acan:ACA1_360320"/>
<dbReference type="Proteomes" id="UP000011083">
    <property type="component" value="Unassembled WGS sequence"/>
</dbReference>
<dbReference type="OrthoDB" id="197676at2759"/>
<dbReference type="RefSeq" id="XP_004352494.1">
    <property type="nucleotide sequence ID" value="XM_004352442.1"/>
</dbReference>
<dbReference type="InterPro" id="IPR003034">
    <property type="entry name" value="SAP_dom"/>
</dbReference>
<evidence type="ECO:0000256" key="1">
    <source>
        <dbReference type="SAM" id="MobiDB-lite"/>
    </source>
</evidence>
<organism evidence="3 4">
    <name type="scientific">Acanthamoeba castellanii (strain ATCC 30010 / Neff)</name>
    <dbReference type="NCBI Taxonomy" id="1257118"/>
    <lineage>
        <taxon>Eukaryota</taxon>
        <taxon>Amoebozoa</taxon>
        <taxon>Discosea</taxon>
        <taxon>Longamoebia</taxon>
        <taxon>Centramoebida</taxon>
        <taxon>Acanthamoebidae</taxon>
        <taxon>Acanthamoeba</taxon>
    </lineage>
</organism>
<feature type="compositionally biased region" description="Acidic residues" evidence="1">
    <location>
        <begin position="154"/>
        <end position="184"/>
    </location>
</feature>
<proteinExistence type="predicted"/>
<dbReference type="GeneID" id="14923986"/>
<dbReference type="Pfam" id="PF02037">
    <property type="entry name" value="SAP"/>
    <property type="match status" value="1"/>
</dbReference>
<feature type="region of interest" description="Disordered" evidence="1">
    <location>
        <begin position="55"/>
        <end position="86"/>
    </location>
</feature>
<reference evidence="3 4" key="1">
    <citation type="journal article" date="2013" name="Genome Biol.">
        <title>Genome of Acanthamoeba castellanii highlights extensive lateral gene transfer and early evolution of tyrosine kinase signaling.</title>
        <authorList>
            <person name="Clarke M."/>
            <person name="Lohan A.J."/>
            <person name="Liu B."/>
            <person name="Lagkouvardos I."/>
            <person name="Roy S."/>
            <person name="Zafar N."/>
            <person name="Bertelli C."/>
            <person name="Schilde C."/>
            <person name="Kianianmomeni A."/>
            <person name="Burglin T.R."/>
            <person name="Frech C."/>
            <person name="Turcotte B."/>
            <person name="Kopec K.O."/>
            <person name="Synnott J.M."/>
            <person name="Choo C."/>
            <person name="Paponov I."/>
            <person name="Finkler A."/>
            <person name="Soon Heng Tan C."/>
            <person name="Hutchins A.P."/>
            <person name="Weinmeier T."/>
            <person name="Rattei T."/>
            <person name="Chu J.S."/>
            <person name="Gimenez G."/>
            <person name="Irimia M."/>
            <person name="Rigden D.J."/>
            <person name="Fitzpatrick D.A."/>
            <person name="Lorenzo-Morales J."/>
            <person name="Bateman A."/>
            <person name="Chiu C.H."/>
            <person name="Tang P."/>
            <person name="Hegemann P."/>
            <person name="Fromm H."/>
            <person name="Raoult D."/>
            <person name="Greub G."/>
            <person name="Miranda-Saavedra D."/>
            <person name="Chen N."/>
            <person name="Nash P."/>
            <person name="Ginger M.L."/>
            <person name="Horn M."/>
            <person name="Schaap P."/>
            <person name="Caler L."/>
            <person name="Loftus B."/>
        </authorList>
    </citation>
    <scope>NUCLEOTIDE SEQUENCE [LARGE SCALE GENOMIC DNA]</scope>
    <source>
        <strain evidence="3 4">Neff</strain>
    </source>
</reference>
<sequence length="237" mass="26800">MEEVARLDDVYRGGFIGEEEYLRRRLLLLHVSRDDAGGANPPAAGGNHPTIVWCDSPPAHPQPPADHTPGMPPRNRHDHDGHGPEWAITTTTSAERGLRGDWATTTLVMVDEEGERALYDAGLEAKEWGHQRQTLERGRREAAVLTPSWRLLDEESEDDEETWEGDDGNDEDDEEEEEDTDDEAYERRHKPYERGEVAAGLLEMTMAELRELLRQRSLPQSGVKTDLALRLAQFFVP</sequence>
<evidence type="ECO:0000313" key="4">
    <source>
        <dbReference type="Proteomes" id="UP000011083"/>
    </source>
</evidence>
<gene>
    <name evidence="3" type="ORF">ACA1_360320</name>
</gene>
<protein>
    <submittedName>
        <fullName evidence="3">SAP domain containing protein</fullName>
    </submittedName>
</protein>
<dbReference type="AlphaFoldDB" id="L8HCQ7"/>
<dbReference type="VEuPathDB" id="AmoebaDB:ACA1_360320"/>
<evidence type="ECO:0000259" key="2">
    <source>
        <dbReference type="PROSITE" id="PS50800"/>
    </source>
</evidence>